<evidence type="ECO:0000313" key="14">
    <source>
        <dbReference type="EMBL" id="KAK8230317.1"/>
    </source>
</evidence>
<dbReference type="InterPro" id="IPR045122">
    <property type="entry name" value="Csc1-like"/>
</dbReference>
<feature type="compositionally biased region" description="Basic and acidic residues" evidence="8">
    <location>
        <begin position="1238"/>
        <end position="1266"/>
    </location>
</feature>
<dbReference type="Proteomes" id="UP001492380">
    <property type="component" value="Unassembled WGS sequence"/>
</dbReference>
<feature type="domain" description="CSC1/OSCA1-like cytosolic" evidence="13">
    <location>
        <begin position="709"/>
        <end position="821"/>
    </location>
</feature>
<comment type="similarity">
    <text evidence="2">Belongs to the CSC1 (TC 1.A.17) family.</text>
</comment>
<evidence type="ECO:0000256" key="9">
    <source>
        <dbReference type="SAM" id="Phobius"/>
    </source>
</evidence>
<keyword evidence="3" id="KW-0813">Transport</keyword>
<feature type="compositionally biased region" description="Basic and acidic residues" evidence="8">
    <location>
        <begin position="639"/>
        <end position="653"/>
    </location>
</feature>
<evidence type="ECO:0000256" key="2">
    <source>
        <dbReference type="ARBA" id="ARBA00007779"/>
    </source>
</evidence>
<keyword evidence="15" id="KW-1185">Reference proteome</keyword>
<evidence type="ECO:0000259" key="13">
    <source>
        <dbReference type="Pfam" id="PF14703"/>
    </source>
</evidence>
<feature type="transmembrane region" description="Helical" evidence="9">
    <location>
        <begin position="159"/>
        <end position="179"/>
    </location>
</feature>
<evidence type="ECO:0000313" key="15">
    <source>
        <dbReference type="Proteomes" id="UP001492380"/>
    </source>
</evidence>
<feature type="region of interest" description="Disordered" evidence="8">
    <location>
        <begin position="1201"/>
        <end position="1275"/>
    </location>
</feature>
<feature type="transmembrane region" description="Helical" evidence="9">
    <location>
        <begin position="203"/>
        <end position="222"/>
    </location>
</feature>
<dbReference type="Pfam" id="PF14703">
    <property type="entry name" value="PHM7_cyt"/>
    <property type="match status" value="2"/>
</dbReference>
<evidence type="ECO:0000256" key="1">
    <source>
        <dbReference type="ARBA" id="ARBA00004141"/>
    </source>
</evidence>
<evidence type="ECO:0000259" key="12">
    <source>
        <dbReference type="Pfam" id="PF13967"/>
    </source>
</evidence>
<evidence type="ECO:0000259" key="10">
    <source>
        <dbReference type="Pfam" id="PF02714"/>
    </source>
</evidence>
<accession>A0ABR1YJ45</accession>
<evidence type="ECO:0000256" key="5">
    <source>
        <dbReference type="ARBA" id="ARBA00022989"/>
    </source>
</evidence>
<feature type="region of interest" description="Disordered" evidence="8">
    <location>
        <begin position="504"/>
        <end position="563"/>
    </location>
</feature>
<comment type="subcellular location">
    <subcellularLocation>
        <location evidence="1">Membrane</location>
        <topology evidence="1">Multi-pass membrane protein</topology>
    </subcellularLocation>
</comment>
<keyword evidence="7" id="KW-0175">Coiled coil</keyword>
<evidence type="ECO:0000256" key="8">
    <source>
        <dbReference type="SAM" id="MobiDB-lite"/>
    </source>
</evidence>
<gene>
    <name evidence="14" type="ORF">HDK90DRAFT_490488</name>
</gene>
<keyword evidence="6 9" id="KW-0472">Membrane</keyword>
<feature type="compositionally biased region" description="Polar residues" evidence="8">
    <location>
        <begin position="626"/>
        <end position="636"/>
    </location>
</feature>
<evidence type="ECO:0000256" key="7">
    <source>
        <dbReference type="SAM" id="Coils"/>
    </source>
</evidence>
<feature type="transmembrane region" description="Helical" evidence="9">
    <location>
        <begin position="71"/>
        <end position="92"/>
    </location>
</feature>
<evidence type="ECO:0000256" key="3">
    <source>
        <dbReference type="ARBA" id="ARBA00022448"/>
    </source>
</evidence>
<dbReference type="Pfam" id="PF02714">
    <property type="entry name" value="RSN1_7TM"/>
    <property type="match status" value="1"/>
</dbReference>
<feature type="compositionally biased region" description="Basic and acidic residues" evidence="8">
    <location>
        <begin position="523"/>
        <end position="534"/>
    </location>
</feature>
<dbReference type="InterPro" id="IPR027815">
    <property type="entry name" value="CSC1/OSCA1-like_cyt"/>
</dbReference>
<feature type="transmembrane region" description="Helical" evidence="9">
    <location>
        <begin position="1120"/>
        <end position="1138"/>
    </location>
</feature>
<feature type="domain" description="10TM putative phosphate transporter extracellular tail" evidence="11">
    <location>
        <begin position="1316"/>
        <end position="1392"/>
    </location>
</feature>
<feature type="region of interest" description="Disordered" evidence="8">
    <location>
        <begin position="595"/>
        <end position="681"/>
    </location>
</feature>
<sequence>MSTAWFGIFGKWLYGTFIRDDNLNATSTLGYNEYQKRAIHHLALYPRDFTNITDAWNQAAGTAQEDEGMSLAQLIASCAAGLAAFGVCFLAFNTMRKEVDRIYEPATYLVPERQRMDPPPPGWLMWIKPVFDTRRRIFIEKAGMDAYCFVRFLFMQLKIFLPLACIVTPIVVCLNSVGVRDNYDGGLDRFAWGNLGTTHTNRYAGHVVMAVIVIIWFCYVIYQELIHYIEVRQTWMTSPSHRIRASATTVLVANIPDKWCHVKALDELFDVFPGGIRNIWVNRDFGDLLDKKRKQLELTRKLENAETALIRECQEKANATRAKALKDKRLKQMSRKQRKQLIKKQELEQNQLSIEMLSSPGVSTGNPKNPTNLVEQLKAQREKLQDLQRTLSKSALPMKIIGGGLGAVNMGLKGVGAGVGWGASAIGHGVGKVGKFGQNTVGGVAGMFKSGHRTGQSREEPQVVAAVAQEADPDHIHHDHVDSHEAAPAMESDLQNATLNLATDSDHLHHGPDGEENVGQKPSRRESDYLHHGPEPGADVGHKLSHRHSDYLHKSGTPPGLEVADIPRVQSAHAPTSIPERQGNMHHLNPRRLFRKHSSFPSPDPSSHLQDDEYPITRVSPVPDGSPSTIASSNFKRMSRTDEVATEHGRTDEAPAIEHVAPEPVEESQTEKEAETDKKTKDKYSKMPPIIDWEVYYEKLKEEYDTAVWTNYMKPKDRETMRISLFPQSTIWWKIWPSWWPSLGKKVDVIIYCRLQLLQLNKEIAEEEAQLEKFPLMNSAFIQFNHQAAAHMACQSITHHKPKNMGPRIIEMDPKDVIWDNLSMTWWNKYIRTIIVLAIIIGIIITWAIPMAFVGLLSQLDSIANRLKWLHWVANLPRWLKSVIQGVLPPTLQAILLLLLPDLFRLLVEFTGVPTGVQVSLDLQAYWFIFLFIQVFLVVTLSSGLTNVIEQIANSPLSVPQILAQNLPKGSNYFFSYLILQALSSTSQQLSQLVSLFQWYVLGNIVDSTAREKFNRSKKLPAPGWGTIFPVHTNFTCIVVVYSVISPLMLVFGCIVSSLYLVVYRYNCLYVYRWATDSGGLFFPRAANQTFTGVYFMILALIGLFFLVRDEKNDPACIPHAIVMIVVGILVIIYQYMLNKSLGPLFTYVPITMEDEAQARQDEYEKVLESRFETVQEFGRRLSQIGDDDNVKHLNERLEELENDDAPPIPGFNYAPTTQQNGMPDISKVSPSSTNSSDRPRDEQSGGKDIELAEYKKDEKPARKESIPSLRGMQPSLDLDPEAAAAAHTNAINKAKEAGYLFQGYHDELEDLTPGERDLLVQRAFHHEALRMMKPAVWIPQDFIKVSDDEVKRSEALCREQGVPDDQNLWVTSEYSAIDAAAKVRFGRPPPDFNTAEEFMQL</sequence>
<evidence type="ECO:0000259" key="11">
    <source>
        <dbReference type="Pfam" id="PF12621"/>
    </source>
</evidence>
<evidence type="ECO:0000256" key="6">
    <source>
        <dbReference type="ARBA" id="ARBA00023136"/>
    </source>
</evidence>
<feature type="coiled-coil region" evidence="7">
    <location>
        <begin position="288"/>
        <end position="350"/>
    </location>
</feature>
<protein>
    <recommendedName>
        <fullName evidence="16">DUF221-domain-containing protein</fullName>
    </recommendedName>
</protein>
<feature type="compositionally biased region" description="Basic and acidic residues" evidence="8">
    <location>
        <begin position="504"/>
        <end position="513"/>
    </location>
</feature>
<dbReference type="EMBL" id="JBBWRZ010000008">
    <property type="protein sequence ID" value="KAK8230317.1"/>
    <property type="molecule type" value="Genomic_DNA"/>
</dbReference>
<dbReference type="Pfam" id="PF12621">
    <property type="entry name" value="PHM7_ext"/>
    <property type="match status" value="1"/>
</dbReference>
<dbReference type="InterPro" id="IPR022257">
    <property type="entry name" value="PHM7_ext"/>
</dbReference>
<reference evidence="14 15" key="1">
    <citation type="submission" date="2024-04" db="EMBL/GenBank/DDBJ databases">
        <title>Phyllosticta paracitricarpa is synonymous to the EU quarantine fungus P. citricarpa based on phylogenomic analyses.</title>
        <authorList>
            <consortium name="Lawrence Berkeley National Laboratory"/>
            <person name="Van Ingen-Buijs V.A."/>
            <person name="Van Westerhoven A.C."/>
            <person name="Haridas S."/>
            <person name="Skiadas P."/>
            <person name="Martin F."/>
            <person name="Groenewald J.Z."/>
            <person name="Crous P.W."/>
            <person name="Seidl M.F."/>
        </authorList>
    </citation>
    <scope>NUCLEOTIDE SEQUENCE [LARGE SCALE GENOMIC DNA]</scope>
    <source>
        <strain evidence="14 15">CBS 123374</strain>
    </source>
</reference>
<dbReference type="PANTHER" id="PTHR13018:SF20">
    <property type="entry name" value="SPORULATION-SPECIFIC PROTEIN 75"/>
    <property type="match status" value="1"/>
</dbReference>
<feature type="domain" description="CSC1/OSCA1-like N-terminal transmembrane" evidence="12">
    <location>
        <begin position="74"/>
        <end position="224"/>
    </location>
</feature>
<keyword evidence="5 9" id="KW-1133">Transmembrane helix</keyword>
<organism evidence="14 15">
    <name type="scientific">Phyllosticta capitalensis</name>
    <dbReference type="NCBI Taxonomy" id="121624"/>
    <lineage>
        <taxon>Eukaryota</taxon>
        <taxon>Fungi</taxon>
        <taxon>Dikarya</taxon>
        <taxon>Ascomycota</taxon>
        <taxon>Pezizomycotina</taxon>
        <taxon>Dothideomycetes</taxon>
        <taxon>Dothideomycetes incertae sedis</taxon>
        <taxon>Botryosphaeriales</taxon>
        <taxon>Phyllostictaceae</taxon>
        <taxon>Phyllosticta</taxon>
    </lineage>
</organism>
<dbReference type="InterPro" id="IPR003864">
    <property type="entry name" value="CSC1/OSCA1-like_7TM"/>
</dbReference>
<dbReference type="InterPro" id="IPR032880">
    <property type="entry name" value="CSC1/OSCA1-like_N"/>
</dbReference>
<feature type="compositionally biased region" description="Basic and acidic residues" evidence="8">
    <location>
        <begin position="669"/>
        <end position="681"/>
    </location>
</feature>
<feature type="domain" description="CSC1/OSCA1-like cytosolic" evidence="13">
    <location>
        <begin position="248"/>
        <end position="341"/>
    </location>
</feature>
<evidence type="ECO:0000256" key="4">
    <source>
        <dbReference type="ARBA" id="ARBA00022692"/>
    </source>
</evidence>
<feature type="transmembrane region" description="Helical" evidence="9">
    <location>
        <begin position="925"/>
        <end position="949"/>
    </location>
</feature>
<feature type="domain" description="CSC1/OSCA1-like 7TM region" evidence="10">
    <location>
        <begin position="832"/>
        <end position="1105"/>
    </location>
</feature>
<keyword evidence="4 9" id="KW-0812">Transmembrane</keyword>
<comment type="caution">
    <text evidence="14">The sequence shown here is derived from an EMBL/GenBank/DDBJ whole genome shotgun (WGS) entry which is preliminary data.</text>
</comment>
<evidence type="ECO:0008006" key="16">
    <source>
        <dbReference type="Google" id="ProtNLM"/>
    </source>
</evidence>
<feature type="transmembrane region" description="Helical" evidence="9">
    <location>
        <begin position="1086"/>
        <end position="1108"/>
    </location>
</feature>
<feature type="transmembrane region" description="Helical" evidence="9">
    <location>
        <begin position="1039"/>
        <end position="1066"/>
    </location>
</feature>
<proteinExistence type="inferred from homology"/>
<dbReference type="Pfam" id="PF13967">
    <property type="entry name" value="RSN1_TM"/>
    <property type="match status" value="1"/>
</dbReference>
<dbReference type="PANTHER" id="PTHR13018">
    <property type="entry name" value="PROBABLE MEMBRANE PROTEIN DUF221-RELATED"/>
    <property type="match status" value="1"/>
</dbReference>
<feature type="transmembrane region" description="Helical" evidence="9">
    <location>
        <begin position="834"/>
        <end position="857"/>
    </location>
</feature>
<name>A0ABR1YJ45_9PEZI</name>